<name>A0AA35VVR0_LACSI</name>
<reference evidence="1" key="1">
    <citation type="submission" date="2023-04" db="EMBL/GenBank/DDBJ databases">
        <authorList>
            <person name="Vijverberg K."/>
            <person name="Xiong W."/>
            <person name="Schranz E."/>
        </authorList>
    </citation>
    <scope>NUCLEOTIDE SEQUENCE</scope>
</reference>
<evidence type="ECO:0000313" key="2">
    <source>
        <dbReference type="Proteomes" id="UP001177003"/>
    </source>
</evidence>
<dbReference type="EMBL" id="OX465077">
    <property type="protein sequence ID" value="CAI9267883.1"/>
    <property type="molecule type" value="Genomic_DNA"/>
</dbReference>
<keyword evidence="2" id="KW-1185">Reference proteome</keyword>
<accession>A0AA35VVR0</accession>
<gene>
    <name evidence="1" type="ORF">LSALG_LOCUS8338</name>
</gene>
<evidence type="ECO:0000313" key="1">
    <source>
        <dbReference type="EMBL" id="CAI9267883.1"/>
    </source>
</evidence>
<dbReference type="AlphaFoldDB" id="A0AA35VVR0"/>
<dbReference type="Proteomes" id="UP001177003">
    <property type="component" value="Chromosome 1"/>
</dbReference>
<protein>
    <submittedName>
        <fullName evidence="1">Uncharacterized protein</fullName>
    </submittedName>
</protein>
<sequence>MNSSGSHPASFFLPPFLIQTFCSFSSDNVHRHNHPIHRLHSLHTFTHVIPFPTLFCSPTITTTEARSLSSICWVVVSRAVEEGRNIELMIYNPPKFVVSASNYYSFYPFCHSGLRFSIITSGYKSSRRGENLRFSPTSAHRHGRTFSFSLSVEGADVSIMLQILIGYIIPQGFRKAGESGFTKFTDWIGNFGETKVK</sequence>
<organism evidence="1 2">
    <name type="scientific">Lactuca saligna</name>
    <name type="common">Willowleaf lettuce</name>
    <dbReference type="NCBI Taxonomy" id="75948"/>
    <lineage>
        <taxon>Eukaryota</taxon>
        <taxon>Viridiplantae</taxon>
        <taxon>Streptophyta</taxon>
        <taxon>Embryophyta</taxon>
        <taxon>Tracheophyta</taxon>
        <taxon>Spermatophyta</taxon>
        <taxon>Magnoliopsida</taxon>
        <taxon>eudicotyledons</taxon>
        <taxon>Gunneridae</taxon>
        <taxon>Pentapetalae</taxon>
        <taxon>asterids</taxon>
        <taxon>campanulids</taxon>
        <taxon>Asterales</taxon>
        <taxon>Asteraceae</taxon>
        <taxon>Cichorioideae</taxon>
        <taxon>Cichorieae</taxon>
        <taxon>Lactucinae</taxon>
        <taxon>Lactuca</taxon>
    </lineage>
</organism>
<proteinExistence type="predicted"/>